<accession>A0A8A3PG85</accession>
<evidence type="ECO:0000313" key="2">
    <source>
        <dbReference type="EMBL" id="QSZ34272.1"/>
    </source>
</evidence>
<evidence type="ECO:0000313" key="3">
    <source>
        <dbReference type="Proteomes" id="UP000672032"/>
    </source>
</evidence>
<keyword evidence="3" id="KW-1185">Reference proteome</keyword>
<sequence>MSTQSTTRALLRASRTLTPSPLKPTTLQLCARRFASTKVAAPRPSIYWSTDVYWGKAVKNVGNALVLYIPVVTCIMFWPTTIAPFFNLLKGVKKMEVEA</sequence>
<gene>
    <name evidence="2" type="ORF">DSL72_005862</name>
</gene>
<organism evidence="2 3">
    <name type="scientific">Monilinia vaccinii-corymbosi</name>
    <dbReference type="NCBI Taxonomy" id="61207"/>
    <lineage>
        <taxon>Eukaryota</taxon>
        <taxon>Fungi</taxon>
        <taxon>Dikarya</taxon>
        <taxon>Ascomycota</taxon>
        <taxon>Pezizomycotina</taxon>
        <taxon>Leotiomycetes</taxon>
        <taxon>Helotiales</taxon>
        <taxon>Sclerotiniaceae</taxon>
        <taxon>Monilinia</taxon>
    </lineage>
</organism>
<dbReference type="Proteomes" id="UP000672032">
    <property type="component" value="Chromosome 4"/>
</dbReference>
<proteinExistence type="predicted"/>
<reference evidence="2" key="1">
    <citation type="submission" date="2020-10" db="EMBL/GenBank/DDBJ databases">
        <title>Genome Sequence of Monilinia vaccinii-corymbosi Sheds Light on Mummy Berry Disease Infection of Blueberry and Mating Type.</title>
        <authorList>
            <person name="Yow A.G."/>
            <person name="Zhang Y."/>
            <person name="Bansal K."/>
            <person name="Eacker S.M."/>
            <person name="Sullivan S."/>
            <person name="Liachko I."/>
            <person name="Cubeta M.A."/>
            <person name="Rollins J.A."/>
            <person name="Ashrafi H."/>
        </authorList>
    </citation>
    <scope>NUCLEOTIDE SEQUENCE</scope>
    <source>
        <strain evidence="2">RL-1</strain>
    </source>
</reference>
<dbReference type="AlphaFoldDB" id="A0A8A3PG85"/>
<keyword evidence="1" id="KW-1133">Transmembrane helix</keyword>
<dbReference type="OrthoDB" id="3453538at2759"/>
<protein>
    <submittedName>
        <fullName evidence="2">Uncharacterized protein</fullName>
    </submittedName>
</protein>
<feature type="transmembrane region" description="Helical" evidence="1">
    <location>
        <begin position="65"/>
        <end position="86"/>
    </location>
</feature>
<dbReference type="EMBL" id="CP063408">
    <property type="protein sequence ID" value="QSZ34272.1"/>
    <property type="molecule type" value="Genomic_DNA"/>
</dbReference>
<name>A0A8A3PG85_9HELO</name>
<evidence type="ECO:0000256" key="1">
    <source>
        <dbReference type="SAM" id="Phobius"/>
    </source>
</evidence>
<keyword evidence="1" id="KW-0472">Membrane</keyword>
<keyword evidence="1" id="KW-0812">Transmembrane</keyword>